<comment type="caution">
    <text evidence="1">The sequence shown here is derived from an EMBL/GenBank/DDBJ whole genome shotgun (WGS) entry which is preliminary data.</text>
</comment>
<evidence type="ECO:0000313" key="2">
    <source>
        <dbReference type="Proteomes" id="UP001162501"/>
    </source>
</evidence>
<dbReference type="Proteomes" id="UP001162501">
    <property type="component" value="Unassembled WGS sequence"/>
</dbReference>
<protein>
    <submittedName>
        <fullName evidence="1">Uncharacterized protein</fullName>
    </submittedName>
</protein>
<evidence type="ECO:0000313" key="1">
    <source>
        <dbReference type="EMBL" id="CAM9219878.1"/>
    </source>
</evidence>
<proteinExistence type="predicted"/>
<name>A0ACB1KHM4_RANTA</name>
<reference evidence="1" key="1">
    <citation type="submission" date="2025-03" db="EMBL/GenBank/DDBJ databases">
        <authorList>
            <consortium name="ELIXIR-Norway"/>
            <consortium name="Elixir Norway"/>
        </authorList>
    </citation>
    <scope>NUCLEOTIDE SEQUENCE</scope>
</reference>
<accession>A0ACB1KHM4</accession>
<sequence length="100" mass="10739">MSPPHLTVERSSELGDTVQHLERSCAPPGPGYVEAGTLSPLTIPGSRALVADGYGTPPAPPVPRGDSRMLSEADMSWLPWKLSCAPVLMAGHERHSRRTR</sequence>
<dbReference type="EMBL" id="CATOBB020001003">
    <property type="protein sequence ID" value="CAM9219878.1"/>
    <property type="molecule type" value="Genomic_DNA"/>
</dbReference>
<organism evidence="1 2">
    <name type="scientific">Rangifer tarandus platyrhynchus</name>
    <name type="common">Svalbard reindeer</name>
    <dbReference type="NCBI Taxonomy" id="3082113"/>
    <lineage>
        <taxon>Eukaryota</taxon>
        <taxon>Metazoa</taxon>
        <taxon>Chordata</taxon>
        <taxon>Craniata</taxon>
        <taxon>Vertebrata</taxon>
        <taxon>Euteleostomi</taxon>
        <taxon>Mammalia</taxon>
        <taxon>Eutheria</taxon>
        <taxon>Laurasiatheria</taxon>
        <taxon>Artiodactyla</taxon>
        <taxon>Ruminantia</taxon>
        <taxon>Pecora</taxon>
        <taxon>Cervidae</taxon>
        <taxon>Odocoileinae</taxon>
        <taxon>Rangifer</taxon>
    </lineage>
</organism>
<gene>
    <name evidence="1" type="ORF">MRATA1EN22A_LOCUS30044</name>
</gene>